<evidence type="ECO:0000256" key="5">
    <source>
        <dbReference type="SAM" id="MobiDB-lite"/>
    </source>
</evidence>
<dbReference type="RefSeq" id="XP_018006503.1">
    <property type="nucleotide sequence ID" value="XM_018151014.2"/>
</dbReference>
<keyword evidence="8" id="KW-1185">Reference proteome</keyword>
<dbReference type="Pfam" id="PF02984">
    <property type="entry name" value="Cyclin_C"/>
    <property type="match status" value="1"/>
</dbReference>
<dbReference type="InterPro" id="IPR046965">
    <property type="entry name" value="Cyclin_A/B-like"/>
</dbReference>
<keyword evidence="1" id="KW-0132">Cell division</keyword>
<dbReference type="SMART" id="SM01332">
    <property type="entry name" value="Cyclin_C"/>
    <property type="match status" value="1"/>
</dbReference>
<dbReference type="Gene3D" id="1.10.472.10">
    <property type="entry name" value="Cyclin-like"/>
    <property type="match status" value="2"/>
</dbReference>
<dbReference type="PIRSF" id="PIRSF001771">
    <property type="entry name" value="Cyclin_A_B_D_E"/>
    <property type="match status" value="1"/>
</dbReference>
<dbReference type="CTD" id="42971"/>
<dbReference type="AlphaFoldDB" id="A0A8B7MY65"/>
<feature type="domain" description="Cyclin C-terminal" evidence="7">
    <location>
        <begin position="413"/>
        <end position="542"/>
    </location>
</feature>
<dbReference type="InterPro" id="IPR039361">
    <property type="entry name" value="Cyclin"/>
</dbReference>
<sequence length="547" mass="61220">MTSRGNMRSTRSSTIGQATINKNKSLAILGFNGNNENLLRPPLPSKTGFTRGGGLKDAGNKQFTSVGVKRKADTSIESATTKKRSVLGDVTNQAIEKTINQGRKEVQKLGLQKKSRVDSALCRPTASTLAKQVTQVPAKSKTLPHTIGKLASVTSLPKAQNVDAAAKILKNAAVVRSESCSLANVQKSKLDRGGNAPLASEEEDELSEGDSMPCAAIEQRLTLDSSNYVTASEASPIRSARCAESALTSVAEEDLSEDFRKIPAGVVDYDKECEMDPFAVALYAHDIFQYYKQREAKFQIDKYLSRQSQVTESMRSILVDWMVEVQESFELNHETLYLAVKLVDLHLSKTVISRDQLQLVGSTALFVACKFDERVSPYVDDFLYICDDAYKRKELLAYEIKLLKSVGYDLGIPLSYRYLRRYARCAKVSMEQLTLSRYILELSLMEYQLIDASDSALAAAALLLARYITQRREMPEQDKNELPDIIWNKTLEHYSGFRMSEVYHLAQVLHTMLTQPPKEHLKTVRNKYNHEVFYEVAKIPVPETLDL</sequence>
<dbReference type="InterPro" id="IPR036915">
    <property type="entry name" value="Cyclin-like_sf"/>
</dbReference>
<name>A0A8B7MY65_HYAAZ</name>
<comment type="similarity">
    <text evidence="4">Belongs to the cyclin family.</text>
</comment>
<evidence type="ECO:0000313" key="10">
    <source>
        <dbReference type="RefSeq" id="XP_018006503.1"/>
    </source>
</evidence>
<dbReference type="PANTHER" id="PTHR10177">
    <property type="entry name" value="CYCLINS"/>
    <property type="match status" value="1"/>
</dbReference>
<dbReference type="CDD" id="cd20508">
    <property type="entry name" value="CYCLIN_CCNB3_rpt1"/>
    <property type="match status" value="1"/>
</dbReference>
<dbReference type="GeneID" id="108664436"/>
<evidence type="ECO:0000259" key="7">
    <source>
        <dbReference type="SMART" id="SM01332"/>
    </source>
</evidence>
<evidence type="ECO:0000259" key="6">
    <source>
        <dbReference type="SMART" id="SM00385"/>
    </source>
</evidence>
<dbReference type="OrthoDB" id="5590282at2759"/>
<dbReference type="InterPro" id="IPR013763">
    <property type="entry name" value="Cyclin-like_dom"/>
</dbReference>
<dbReference type="SUPFAM" id="SSF47954">
    <property type="entry name" value="Cyclin-like"/>
    <property type="match status" value="2"/>
</dbReference>
<evidence type="ECO:0000256" key="2">
    <source>
        <dbReference type="ARBA" id="ARBA00023127"/>
    </source>
</evidence>
<gene>
    <name evidence="9 10" type="primary">LOC108664436</name>
</gene>
<keyword evidence="3" id="KW-0131">Cell cycle</keyword>
<dbReference type="Proteomes" id="UP000694843">
    <property type="component" value="Unplaced"/>
</dbReference>
<evidence type="ECO:0000313" key="9">
    <source>
        <dbReference type="RefSeq" id="XP_018006502.1"/>
    </source>
</evidence>
<evidence type="ECO:0000256" key="4">
    <source>
        <dbReference type="RuleBase" id="RU000383"/>
    </source>
</evidence>
<dbReference type="Pfam" id="PF00134">
    <property type="entry name" value="Cyclin_N"/>
    <property type="match status" value="1"/>
</dbReference>
<accession>A0A8B7MY65</accession>
<proteinExistence type="inferred from homology"/>
<evidence type="ECO:0000256" key="3">
    <source>
        <dbReference type="ARBA" id="ARBA00023306"/>
    </source>
</evidence>
<dbReference type="FunFam" id="1.10.472.10:FF:000001">
    <property type="entry name" value="G2/mitotic-specific cyclin"/>
    <property type="match status" value="1"/>
</dbReference>
<feature type="domain" description="Cyclin-like" evidence="6">
    <location>
        <begin position="417"/>
        <end position="514"/>
    </location>
</feature>
<dbReference type="KEGG" id="hazt:108664436"/>
<protein>
    <submittedName>
        <fullName evidence="9 10">G2/mitotic-specific cyclin-B3 isoform X1</fullName>
    </submittedName>
</protein>
<dbReference type="GO" id="GO:0051301">
    <property type="term" value="P:cell division"/>
    <property type="evidence" value="ECO:0007669"/>
    <property type="project" value="UniProtKB-KW"/>
</dbReference>
<dbReference type="GO" id="GO:0016538">
    <property type="term" value="F:cyclin-dependent protein serine/threonine kinase regulator activity"/>
    <property type="evidence" value="ECO:0007669"/>
    <property type="project" value="InterPro"/>
</dbReference>
<dbReference type="SMART" id="SM00385">
    <property type="entry name" value="CYCLIN"/>
    <property type="match status" value="2"/>
</dbReference>
<feature type="domain" description="Cyclin-like" evidence="6">
    <location>
        <begin position="320"/>
        <end position="404"/>
    </location>
</feature>
<feature type="region of interest" description="Disordered" evidence="5">
    <location>
        <begin position="39"/>
        <end position="62"/>
    </location>
</feature>
<dbReference type="InterPro" id="IPR006671">
    <property type="entry name" value="Cyclin_N"/>
</dbReference>
<dbReference type="RefSeq" id="XP_018006502.1">
    <property type="nucleotide sequence ID" value="XM_018151013.2"/>
</dbReference>
<feature type="region of interest" description="Disordered" evidence="5">
    <location>
        <begin position="191"/>
        <end position="210"/>
    </location>
</feature>
<reference evidence="9 10" key="1">
    <citation type="submission" date="2025-04" db="UniProtKB">
        <authorList>
            <consortium name="RefSeq"/>
        </authorList>
    </citation>
    <scope>IDENTIFICATION</scope>
    <source>
        <tissue evidence="9 10">Whole organism</tissue>
    </source>
</reference>
<evidence type="ECO:0000313" key="8">
    <source>
        <dbReference type="Proteomes" id="UP000694843"/>
    </source>
</evidence>
<evidence type="ECO:0000256" key="1">
    <source>
        <dbReference type="ARBA" id="ARBA00022618"/>
    </source>
</evidence>
<organism evidence="8 9">
    <name type="scientific">Hyalella azteca</name>
    <name type="common">Amphipod</name>
    <dbReference type="NCBI Taxonomy" id="294128"/>
    <lineage>
        <taxon>Eukaryota</taxon>
        <taxon>Metazoa</taxon>
        <taxon>Ecdysozoa</taxon>
        <taxon>Arthropoda</taxon>
        <taxon>Crustacea</taxon>
        <taxon>Multicrustacea</taxon>
        <taxon>Malacostraca</taxon>
        <taxon>Eumalacostraca</taxon>
        <taxon>Peracarida</taxon>
        <taxon>Amphipoda</taxon>
        <taxon>Senticaudata</taxon>
        <taxon>Talitrida</taxon>
        <taxon>Talitroidea</taxon>
        <taxon>Hyalellidae</taxon>
        <taxon>Hyalella</taxon>
    </lineage>
</organism>
<dbReference type="GO" id="GO:0044772">
    <property type="term" value="P:mitotic cell cycle phase transition"/>
    <property type="evidence" value="ECO:0007669"/>
    <property type="project" value="InterPro"/>
</dbReference>
<dbReference type="InterPro" id="IPR004367">
    <property type="entry name" value="Cyclin_C-dom"/>
</dbReference>
<keyword evidence="2 4" id="KW-0195">Cyclin</keyword>